<feature type="compositionally biased region" description="Basic and acidic residues" evidence="1">
    <location>
        <begin position="42"/>
        <end position="51"/>
    </location>
</feature>
<feature type="region of interest" description="Disordered" evidence="1">
    <location>
        <begin position="30"/>
        <end position="51"/>
    </location>
</feature>
<dbReference type="EMBL" id="CM003375">
    <property type="protein sequence ID" value="KOM44560.1"/>
    <property type="molecule type" value="Genomic_DNA"/>
</dbReference>
<organism evidence="2 3">
    <name type="scientific">Phaseolus angularis</name>
    <name type="common">Azuki bean</name>
    <name type="synonym">Vigna angularis</name>
    <dbReference type="NCBI Taxonomy" id="3914"/>
    <lineage>
        <taxon>Eukaryota</taxon>
        <taxon>Viridiplantae</taxon>
        <taxon>Streptophyta</taxon>
        <taxon>Embryophyta</taxon>
        <taxon>Tracheophyta</taxon>
        <taxon>Spermatophyta</taxon>
        <taxon>Magnoliopsida</taxon>
        <taxon>eudicotyledons</taxon>
        <taxon>Gunneridae</taxon>
        <taxon>Pentapetalae</taxon>
        <taxon>rosids</taxon>
        <taxon>fabids</taxon>
        <taxon>Fabales</taxon>
        <taxon>Fabaceae</taxon>
        <taxon>Papilionoideae</taxon>
        <taxon>50 kb inversion clade</taxon>
        <taxon>NPAAA clade</taxon>
        <taxon>indigoferoid/millettioid clade</taxon>
        <taxon>Phaseoleae</taxon>
        <taxon>Vigna</taxon>
    </lineage>
</organism>
<reference evidence="3" key="1">
    <citation type="journal article" date="2015" name="Proc. Natl. Acad. Sci. U.S.A.">
        <title>Genome sequencing of adzuki bean (Vigna angularis) provides insight into high starch and low fat accumulation and domestication.</title>
        <authorList>
            <person name="Yang K."/>
            <person name="Tian Z."/>
            <person name="Chen C."/>
            <person name="Luo L."/>
            <person name="Zhao B."/>
            <person name="Wang Z."/>
            <person name="Yu L."/>
            <person name="Li Y."/>
            <person name="Sun Y."/>
            <person name="Li W."/>
            <person name="Chen Y."/>
            <person name="Li Y."/>
            <person name="Zhang Y."/>
            <person name="Ai D."/>
            <person name="Zhao J."/>
            <person name="Shang C."/>
            <person name="Ma Y."/>
            <person name="Wu B."/>
            <person name="Wang M."/>
            <person name="Gao L."/>
            <person name="Sun D."/>
            <person name="Zhang P."/>
            <person name="Guo F."/>
            <person name="Wang W."/>
            <person name="Li Y."/>
            <person name="Wang J."/>
            <person name="Varshney R.K."/>
            <person name="Wang J."/>
            <person name="Ling H.Q."/>
            <person name="Wan P."/>
        </authorList>
    </citation>
    <scope>NUCLEOTIDE SEQUENCE</scope>
    <source>
        <strain evidence="3">cv. Jingnong 6</strain>
    </source>
</reference>
<dbReference type="Gramene" id="KOM44560">
    <property type="protein sequence ID" value="KOM44560"/>
    <property type="gene ID" value="LR48_Vigan05g216500"/>
</dbReference>
<dbReference type="AlphaFoldDB" id="A0A0L9UNV3"/>
<dbReference type="Proteomes" id="UP000053144">
    <property type="component" value="Chromosome 5"/>
</dbReference>
<name>A0A0L9UNV3_PHAAN</name>
<evidence type="ECO:0000313" key="2">
    <source>
        <dbReference type="EMBL" id="KOM44560.1"/>
    </source>
</evidence>
<accession>A0A0L9UNV3</accession>
<evidence type="ECO:0000313" key="3">
    <source>
        <dbReference type="Proteomes" id="UP000053144"/>
    </source>
</evidence>
<gene>
    <name evidence="2" type="ORF">LR48_Vigan05g216500</name>
</gene>
<protein>
    <submittedName>
        <fullName evidence="2">Uncharacterized protein</fullName>
    </submittedName>
</protein>
<evidence type="ECO:0000256" key="1">
    <source>
        <dbReference type="SAM" id="MobiDB-lite"/>
    </source>
</evidence>
<sequence length="51" mass="5719">MVAGSRFEWCEMEKRGCVKEMTAMGGASRLLVHDEDGESGLDDERKTKMLP</sequence>
<proteinExistence type="predicted"/>